<evidence type="ECO:0000313" key="6">
    <source>
        <dbReference type="Proteomes" id="UP000694867"/>
    </source>
</evidence>
<dbReference type="InterPro" id="IPR040369">
    <property type="entry name" value="ARMC9"/>
</dbReference>
<keyword evidence="2" id="KW-0970">Cilium biogenesis/degradation</keyword>
<protein>
    <submittedName>
        <fullName evidence="7">LisH domain-containing protein ARMC9</fullName>
    </submittedName>
</protein>
<feature type="region of interest" description="Disordered" evidence="4">
    <location>
        <begin position="375"/>
        <end position="406"/>
    </location>
</feature>
<keyword evidence="6" id="KW-1185">Reference proteome</keyword>
<evidence type="ECO:0000313" key="7">
    <source>
        <dbReference type="RefSeq" id="XP_003738739.1"/>
    </source>
</evidence>
<accession>A0AAJ6QNF5</accession>
<name>A0AAJ6QNF5_9ACAR</name>
<reference evidence="7" key="1">
    <citation type="submission" date="2025-08" db="UniProtKB">
        <authorList>
            <consortium name="RefSeq"/>
        </authorList>
    </citation>
    <scope>IDENTIFICATION</scope>
</reference>
<dbReference type="GeneID" id="100900577"/>
<feature type="compositionally biased region" description="Acidic residues" evidence="4">
    <location>
        <begin position="391"/>
        <end position="406"/>
    </location>
</feature>
<evidence type="ECO:0000259" key="5">
    <source>
        <dbReference type="Pfam" id="PF21050"/>
    </source>
</evidence>
<dbReference type="AlphaFoldDB" id="A0AAJ6QNF5"/>
<dbReference type="KEGG" id="goe:100900577"/>
<dbReference type="GO" id="GO:0097542">
    <property type="term" value="C:ciliary tip"/>
    <property type="evidence" value="ECO:0007669"/>
    <property type="project" value="TreeGrafter"/>
</dbReference>
<evidence type="ECO:0000256" key="2">
    <source>
        <dbReference type="ARBA" id="ARBA00022794"/>
    </source>
</evidence>
<dbReference type="Gene3D" id="1.25.10.10">
    <property type="entry name" value="Leucine-rich Repeat Variant"/>
    <property type="match status" value="1"/>
</dbReference>
<comment type="subcellular location">
    <subcellularLocation>
        <location evidence="1">Cytoplasm</location>
        <location evidence="1">Cytoskeleton</location>
        <location evidence="1">Cilium basal body</location>
    </subcellularLocation>
</comment>
<dbReference type="GO" id="GO:0005814">
    <property type="term" value="C:centriole"/>
    <property type="evidence" value="ECO:0007669"/>
    <property type="project" value="TreeGrafter"/>
</dbReference>
<dbReference type="RefSeq" id="XP_003738739.1">
    <property type="nucleotide sequence ID" value="XM_003738691.1"/>
</dbReference>
<keyword evidence="3" id="KW-0966">Cell projection</keyword>
<dbReference type="GO" id="GO:0036064">
    <property type="term" value="C:ciliary basal body"/>
    <property type="evidence" value="ECO:0007669"/>
    <property type="project" value="InterPro"/>
</dbReference>
<organism evidence="6 7">
    <name type="scientific">Galendromus occidentalis</name>
    <name type="common">western predatory mite</name>
    <dbReference type="NCBI Taxonomy" id="34638"/>
    <lineage>
        <taxon>Eukaryota</taxon>
        <taxon>Metazoa</taxon>
        <taxon>Ecdysozoa</taxon>
        <taxon>Arthropoda</taxon>
        <taxon>Chelicerata</taxon>
        <taxon>Arachnida</taxon>
        <taxon>Acari</taxon>
        <taxon>Parasitiformes</taxon>
        <taxon>Mesostigmata</taxon>
        <taxon>Gamasina</taxon>
        <taxon>Phytoseioidea</taxon>
        <taxon>Phytoseiidae</taxon>
        <taxon>Typhlodrominae</taxon>
        <taxon>Galendromus</taxon>
    </lineage>
</organism>
<dbReference type="PANTHER" id="PTHR14881:SF4">
    <property type="entry name" value="LISH DOMAIN-CONTAINING PROTEIN ARMC9"/>
    <property type="match status" value="1"/>
</dbReference>
<feature type="region of interest" description="Disordered" evidence="4">
    <location>
        <begin position="434"/>
        <end position="480"/>
    </location>
</feature>
<dbReference type="PANTHER" id="PTHR14881">
    <property type="entry name" value="LISH DOMAIN-CONTAINING PROTEIN ARMC9"/>
    <property type="match status" value="1"/>
</dbReference>
<evidence type="ECO:0000256" key="1">
    <source>
        <dbReference type="ARBA" id="ARBA00004120"/>
    </source>
</evidence>
<dbReference type="InterPro" id="IPR048959">
    <property type="entry name" value="ARMC9_ARM_dom"/>
</dbReference>
<gene>
    <name evidence="7" type="primary">LOC100900577</name>
</gene>
<dbReference type="GO" id="GO:0060271">
    <property type="term" value="P:cilium assembly"/>
    <property type="evidence" value="ECO:0007669"/>
    <property type="project" value="InterPro"/>
</dbReference>
<evidence type="ECO:0000256" key="4">
    <source>
        <dbReference type="SAM" id="MobiDB-lite"/>
    </source>
</evidence>
<dbReference type="Pfam" id="PF21050">
    <property type="entry name" value="ARMC9_ARM"/>
    <property type="match status" value="1"/>
</dbReference>
<dbReference type="InterPro" id="IPR016024">
    <property type="entry name" value="ARM-type_fold"/>
</dbReference>
<feature type="domain" description="LisH" evidence="5">
    <location>
        <begin position="251"/>
        <end position="373"/>
    </location>
</feature>
<proteinExistence type="predicted"/>
<evidence type="ECO:0000256" key="3">
    <source>
        <dbReference type="ARBA" id="ARBA00023273"/>
    </source>
</evidence>
<sequence length="620" mass="68827">MSVLEKRLEETTTQNSTTTRQLLRLEEEHQRLMGVTGELINALESAIQGRVVDMENILGYCQREVPNLLAQLSNQNTLKHAGSPDSPDEVKMMDSTTGSEAPIASTLVAYELNYHLVKNELLRSDLETKCRLIQALRWQLTKCGSLERRHSTLMAFISHDLLGCFKRQSEYATRLLHLLRSPSTRLQQGLYRLINAFASFCKGRSYLARNPQLVSVMVDSLADGQMDPVAKDMVIASLQKLSLRRTLAVIMVDGGTIGWLLKTLPLGCDAEGSLNPYAFEFATALFMNLCLCPRGRKACSSEAQLTLDVIEQLYDRNVPEVLPYLNGSLYSLISDRELLSEARARKFMDKLQQLRNGPSEELSKQVNCILEKLETDSTVQEDKEDEKTFPEEEETSTLNDETEMEIDQGEPCTLEDAVAGETLLWKLYTQPSKPLEPYPRRSISTSGSRIRRQTQAVNPMPNNQETRKSRSSGRKSPFASELPAISQAIRKANLVNGTSMNVVPSTDSANVLQVTPVIRTSPPEPVNLPEILNTPSVLDSIHPDTVFAARPKVNGTSMNVVSSTDSANVLQVTPVIRTSSPEPVNLPAILNTPSVLDSIHPDTVFAARPKVPRTPEGGRR</sequence>
<dbReference type="Proteomes" id="UP000694867">
    <property type="component" value="Unplaced"/>
</dbReference>
<dbReference type="SUPFAM" id="SSF48371">
    <property type="entry name" value="ARM repeat"/>
    <property type="match status" value="1"/>
</dbReference>
<dbReference type="GO" id="GO:0005813">
    <property type="term" value="C:centrosome"/>
    <property type="evidence" value="ECO:0007669"/>
    <property type="project" value="UniProtKB-SubCell"/>
</dbReference>
<dbReference type="InterPro" id="IPR011989">
    <property type="entry name" value="ARM-like"/>
</dbReference>